<sequence>MGSVTLRYFCYGCLFTSVTWTLLLFVYFNFSEETQAFKNVPVKGLEPQRPFPKKFFPRFTRGPVRKPALQQKENRIGNRFAKHGQDPVKGELPEFLFLWTDAGSPTSGVYRTLPCFILQVAH</sequence>
<feature type="transmembrane region" description="Helical" evidence="1">
    <location>
        <begin position="6"/>
        <end position="28"/>
    </location>
</feature>
<keyword evidence="3" id="KW-1185">Reference proteome</keyword>
<evidence type="ECO:0008006" key="4">
    <source>
        <dbReference type="Google" id="ProtNLM"/>
    </source>
</evidence>
<dbReference type="Proteomes" id="UP000694420">
    <property type="component" value="Unplaced"/>
</dbReference>
<evidence type="ECO:0000313" key="3">
    <source>
        <dbReference type="Proteomes" id="UP000694420"/>
    </source>
</evidence>
<keyword evidence="1" id="KW-1133">Transmembrane helix</keyword>
<keyword evidence="1" id="KW-0472">Membrane</keyword>
<keyword evidence="1" id="KW-0812">Transmembrane</keyword>
<reference evidence="2" key="2">
    <citation type="submission" date="2025-09" db="UniProtKB">
        <authorList>
            <consortium name="Ensembl"/>
        </authorList>
    </citation>
    <scope>IDENTIFICATION</scope>
</reference>
<accession>A0A8C6ZD25</accession>
<evidence type="ECO:0000313" key="2">
    <source>
        <dbReference type="Ensembl" id="ENSNPEP00000010484.1"/>
    </source>
</evidence>
<organism evidence="2 3">
    <name type="scientific">Nothoprocta perdicaria</name>
    <name type="common">Chilean tinamou</name>
    <name type="synonym">Crypturus perdicarius</name>
    <dbReference type="NCBI Taxonomy" id="30464"/>
    <lineage>
        <taxon>Eukaryota</taxon>
        <taxon>Metazoa</taxon>
        <taxon>Chordata</taxon>
        <taxon>Craniata</taxon>
        <taxon>Vertebrata</taxon>
        <taxon>Euteleostomi</taxon>
        <taxon>Archelosauria</taxon>
        <taxon>Archosauria</taxon>
        <taxon>Dinosauria</taxon>
        <taxon>Saurischia</taxon>
        <taxon>Theropoda</taxon>
        <taxon>Coelurosauria</taxon>
        <taxon>Aves</taxon>
        <taxon>Palaeognathae</taxon>
        <taxon>Tinamiformes</taxon>
        <taxon>Tinamidae</taxon>
        <taxon>Nothoprocta</taxon>
    </lineage>
</organism>
<protein>
    <recommendedName>
        <fullName evidence="4">Polypeptide N-acetylgalactosaminyltransferase 11</fullName>
    </recommendedName>
</protein>
<reference evidence="2" key="1">
    <citation type="submission" date="2025-08" db="UniProtKB">
        <authorList>
            <consortium name="Ensembl"/>
        </authorList>
    </citation>
    <scope>IDENTIFICATION</scope>
</reference>
<dbReference type="Ensembl" id="ENSNPET00000010754.1">
    <property type="protein sequence ID" value="ENSNPEP00000010484.1"/>
    <property type="gene ID" value="ENSNPEG00000007875.1"/>
</dbReference>
<dbReference type="AlphaFoldDB" id="A0A8C6ZD25"/>
<evidence type="ECO:0000256" key="1">
    <source>
        <dbReference type="SAM" id="Phobius"/>
    </source>
</evidence>
<proteinExistence type="predicted"/>
<name>A0A8C6ZD25_NOTPE</name>